<dbReference type="Proteomes" id="UP000230750">
    <property type="component" value="Unassembled WGS sequence"/>
</dbReference>
<proteinExistence type="inferred from homology"/>
<comment type="caution">
    <text evidence="5">The sequence shown here is derived from an EMBL/GenBank/DDBJ whole genome shotgun (WGS) entry which is preliminary data.</text>
</comment>
<organism evidence="5 6">
    <name type="scientific">Stichopus japonicus</name>
    <name type="common">Sea cucumber</name>
    <dbReference type="NCBI Taxonomy" id="307972"/>
    <lineage>
        <taxon>Eukaryota</taxon>
        <taxon>Metazoa</taxon>
        <taxon>Echinodermata</taxon>
        <taxon>Eleutherozoa</taxon>
        <taxon>Echinozoa</taxon>
        <taxon>Holothuroidea</taxon>
        <taxon>Aspidochirotacea</taxon>
        <taxon>Aspidochirotida</taxon>
        <taxon>Stichopodidae</taxon>
        <taxon>Apostichopus</taxon>
    </lineage>
</organism>
<dbReference type="GO" id="GO:0033781">
    <property type="term" value="F:cholesterol 24-hydroxylase activity"/>
    <property type="evidence" value="ECO:0007669"/>
    <property type="project" value="InterPro"/>
</dbReference>
<sequence>YLYNRIKGLTMFLRLLFLAVILVIIVLFSSCLFFLVKILYVRRKYRHLPCPKKRSFIWGHAIDVAEVAKNGGHFSMLIAKWQKTYGTVFVMHVFDRASVFCLEPSVVREILINTKTSKPYEFYHVFKTVFGKRLGGSGLFSELDNERWEQKRKMFNPAFKRGYLIDLMYQYNNSVDELITYLKPKADGKTEILMAEEFNKVAMDIIAKVAFGLNDLNVISNGDAPFCKAATQTFTGVMAQIRNPFIRFDPREASRNTMRKTQDAIDLIRKIGKNCILERLADMNEGRDYPKDILTHILQASSGLKGNFGLEQMIDEFVTFFVAGQETTAQLMSFTYEIVGRHPDIYKKLQEEVDAVIGDNDSITYDNTCKLEYMNLVLKEVLRWAPPAAGVQRRVDRDFVVNGYKIPAGARVGLNHYALGRDERFWDNPEKFDPERFREENNRRLYAYFPFSLGPRVCIGQHFAMIEAKVIIAKLLQKFDFTLVPGVELEYLAEVTLKPKHRTPLYLTPRKTSRD</sequence>
<feature type="non-terminal residue" evidence="5">
    <location>
        <position position="1"/>
    </location>
</feature>
<dbReference type="PANTHER" id="PTHR24293:SF0">
    <property type="entry name" value="CYP46A1 PROTEIN-RELATED"/>
    <property type="match status" value="1"/>
</dbReference>
<evidence type="ECO:0000256" key="2">
    <source>
        <dbReference type="PIRSR" id="PIRSR602401-1"/>
    </source>
</evidence>
<keyword evidence="4" id="KW-0812">Transmembrane</keyword>
<reference evidence="5 6" key="1">
    <citation type="journal article" date="2017" name="PLoS Biol.">
        <title>The sea cucumber genome provides insights into morphological evolution and visceral regeneration.</title>
        <authorList>
            <person name="Zhang X."/>
            <person name="Sun L."/>
            <person name="Yuan J."/>
            <person name="Sun Y."/>
            <person name="Gao Y."/>
            <person name="Zhang L."/>
            <person name="Li S."/>
            <person name="Dai H."/>
            <person name="Hamel J.F."/>
            <person name="Liu C."/>
            <person name="Yu Y."/>
            <person name="Liu S."/>
            <person name="Lin W."/>
            <person name="Guo K."/>
            <person name="Jin S."/>
            <person name="Xu P."/>
            <person name="Storey K.B."/>
            <person name="Huan P."/>
            <person name="Zhang T."/>
            <person name="Zhou Y."/>
            <person name="Zhang J."/>
            <person name="Lin C."/>
            <person name="Li X."/>
            <person name="Xing L."/>
            <person name="Huo D."/>
            <person name="Sun M."/>
            <person name="Wang L."/>
            <person name="Mercier A."/>
            <person name="Li F."/>
            <person name="Yang H."/>
            <person name="Xiang J."/>
        </authorList>
    </citation>
    <scope>NUCLEOTIDE SEQUENCE [LARGE SCALE GENOMIC DNA]</scope>
    <source>
        <strain evidence="5">Shaxun</strain>
        <tissue evidence="5">Muscle</tissue>
    </source>
</reference>
<dbReference type="GO" id="GO:0005506">
    <property type="term" value="F:iron ion binding"/>
    <property type="evidence" value="ECO:0007669"/>
    <property type="project" value="InterPro"/>
</dbReference>
<evidence type="ECO:0000313" key="5">
    <source>
        <dbReference type="EMBL" id="PIK36183.1"/>
    </source>
</evidence>
<evidence type="ECO:0000256" key="1">
    <source>
        <dbReference type="ARBA" id="ARBA00010617"/>
    </source>
</evidence>
<keyword evidence="4" id="KW-0472">Membrane</keyword>
<dbReference type="PRINTS" id="PR00463">
    <property type="entry name" value="EP450I"/>
</dbReference>
<keyword evidence="2 3" id="KW-0349">Heme</keyword>
<keyword evidence="3" id="KW-0503">Monooxygenase</keyword>
<protein>
    <submittedName>
        <fullName evidence="5">Putative cholesterol 24-hydroxylase isoform X2</fullName>
    </submittedName>
</protein>
<evidence type="ECO:0000256" key="3">
    <source>
        <dbReference type="RuleBase" id="RU000461"/>
    </source>
</evidence>
<name>A0A2G8JKB7_STIJA</name>
<dbReference type="InterPro" id="IPR039983">
    <property type="entry name" value="CYP46A1"/>
</dbReference>
<dbReference type="PRINTS" id="PR00385">
    <property type="entry name" value="P450"/>
</dbReference>
<dbReference type="PROSITE" id="PS00086">
    <property type="entry name" value="CYTOCHROME_P450"/>
    <property type="match status" value="1"/>
</dbReference>
<comment type="cofactor">
    <cofactor evidence="2">
        <name>heme</name>
        <dbReference type="ChEBI" id="CHEBI:30413"/>
    </cofactor>
</comment>
<dbReference type="InterPro" id="IPR002401">
    <property type="entry name" value="Cyt_P450_E_grp-I"/>
</dbReference>
<dbReference type="SUPFAM" id="SSF48264">
    <property type="entry name" value="Cytochrome P450"/>
    <property type="match status" value="1"/>
</dbReference>
<dbReference type="EMBL" id="MRZV01001725">
    <property type="protein sequence ID" value="PIK36183.1"/>
    <property type="molecule type" value="Genomic_DNA"/>
</dbReference>
<dbReference type="GO" id="GO:0006707">
    <property type="term" value="P:cholesterol catabolic process"/>
    <property type="evidence" value="ECO:0007669"/>
    <property type="project" value="InterPro"/>
</dbReference>
<dbReference type="InterPro" id="IPR001128">
    <property type="entry name" value="Cyt_P450"/>
</dbReference>
<dbReference type="PANTHER" id="PTHR24293">
    <property type="entry name" value="CYTOCHROME P450 FAMILY 46 SUBFAMILY A"/>
    <property type="match status" value="1"/>
</dbReference>
<dbReference type="Gene3D" id="1.10.630.10">
    <property type="entry name" value="Cytochrome P450"/>
    <property type="match status" value="1"/>
</dbReference>
<dbReference type="InterPro" id="IPR036396">
    <property type="entry name" value="Cyt_P450_sf"/>
</dbReference>
<dbReference type="Pfam" id="PF00067">
    <property type="entry name" value="p450"/>
    <property type="match status" value="1"/>
</dbReference>
<dbReference type="CDD" id="cd20613">
    <property type="entry name" value="CYP46A1-like"/>
    <property type="match status" value="1"/>
</dbReference>
<dbReference type="OrthoDB" id="1470350at2759"/>
<accession>A0A2G8JKB7</accession>
<evidence type="ECO:0000256" key="4">
    <source>
        <dbReference type="SAM" id="Phobius"/>
    </source>
</evidence>
<evidence type="ECO:0000313" key="6">
    <source>
        <dbReference type="Proteomes" id="UP000230750"/>
    </source>
</evidence>
<keyword evidence="2 3" id="KW-0479">Metal-binding</keyword>
<feature type="binding site" description="axial binding residue" evidence="2">
    <location>
        <position position="458"/>
    </location>
    <ligand>
        <name>heme</name>
        <dbReference type="ChEBI" id="CHEBI:30413"/>
    </ligand>
    <ligandPart>
        <name>Fe</name>
        <dbReference type="ChEBI" id="CHEBI:18248"/>
    </ligandPart>
</feature>
<keyword evidence="2 3" id="KW-0408">Iron</keyword>
<keyword evidence="3" id="KW-0560">Oxidoreductase</keyword>
<comment type="similarity">
    <text evidence="1 3">Belongs to the cytochrome P450 family.</text>
</comment>
<feature type="transmembrane region" description="Helical" evidence="4">
    <location>
        <begin position="12"/>
        <end position="36"/>
    </location>
</feature>
<dbReference type="AlphaFoldDB" id="A0A2G8JKB7"/>
<keyword evidence="6" id="KW-1185">Reference proteome</keyword>
<dbReference type="STRING" id="307972.A0A2G8JKB7"/>
<gene>
    <name evidence="5" type="ORF">BSL78_26988</name>
</gene>
<dbReference type="GO" id="GO:0020037">
    <property type="term" value="F:heme binding"/>
    <property type="evidence" value="ECO:0007669"/>
    <property type="project" value="InterPro"/>
</dbReference>
<keyword evidence="4" id="KW-1133">Transmembrane helix</keyword>
<dbReference type="InterPro" id="IPR017972">
    <property type="entry name" value="Cyt_P450_CS"/>
</dbReference>